<reference evidence="2 3" key="1">
    <citation type="journal article" date="2013" name="Proc. Natl. Acad. Sci. U.S.A.">
        <title>Fine-scale variation in meiotic recombination in Mimulus inferred from population shotgun sequencing.</title>
        <authorList>
            <person name="Hellsten U."/>
            <person name="Wright K.M."/>
            <person name="Jenkins J."/>
            <person name="Shu S."/>
            <person name="Yuan Y."/>
            <person name="Wessler S.R."/>
            <person name="Schmutz J."/>
            <person name="Willis J.H."/>
            <person name="Rokhsar D.S."/>
        </authorList>
    </citation>
    <scope>NUCLEOTIDE SEQUENCE [LARGE SCALE GENOMIC DNA]</scope>
    <source>
        <strain evidence="3">cv. DUN x IM62</strain>
    </source>
</reference>
<organism evidence="2 3">
    <name type="scientific">Erythranthe guttata</name>
    <name type="common">Yellow monkey flower</name>
    <name type="synonym">Mimulus guttatus</name>
    <dbReference type="NCBI Taxonomy" id="4155"/>
    <lineage>
        <taxon>Eukaryota</taxon>
        <taxon>Viridiplantae</taxon>
        <taxon>Streptophyta</taxon>
        <taxon>Embryophyta</taxon>
        <taxon>Tracheophyta</taxon>
        <taxon>Spermatophyta</taxon>
        <taxon>Magnoliopsida</taxon>
        <taxon>eudicotyledons</taxon>
        <taxon>Gunneridae</taxon>
        <taxon>Pentapetalae</taxon>
        <taxon>asterids</taxon>
        <taxon>lamiids</taxon>
        <taxon>Lamiales</taxon>
        <taxon>Phrymaceae</taxon>
        <taxon>Erythranthe</taxon>
    </lineage>
</organism>
<feature type="domain" description="VQ" evidence="1">
    <location>
        <begin position="8"/>
        <end position="26"/>
    </location>
</feature>
<protein>
    <recommendedName>
        <fullName evidence="1">VQ domain-containing protein</fullName>
    </recommendedName>
</protein>
<evidence type="ECO:0000259" key="1">
    <source>
        <dbReference type="Pfam" id="PF05678"/>
    </source>
</evidence>
<name>A0A022RT02_ERYGU</name>
<gene>
    <name evidence="2" type="ORF">MIMGU_mgv1a018022mg</name>
</gene>
<dbReference type="Pfam" id="PF05678">
    <property type="entry name" value="VQ"/>
    <property type="match status" value="1"/>
</dbReference>
<dbReference type="EMBL" id="KI630240">
    <property type="protein sequence ID" value="EYU43652.1"/>
    <property type="molecule type" value="Genomic_DNA"/>
</dbReference>
<evidence type="ECO:0000313" key="2">
    <source>
        <dbReference type="EMBL" id="EYU43652.1"/>
    </source>
</evidence>
<dbReference type="InterPro" id="IPR008889">
    <property type="entry name" value="VQ"/>
</dbReference>
<evidence type="ECO:0000313" key="3">
    <source>
        <dbReference type="Proteomes" id="UP000030748"/>
    </source>
</evidence>
<proteinExistence type="predicted"/>
<sequence length="85" mass="9138">RSKAGTSSPTTFLNASITNFRALVQQHTSRSGGGNNGSISNSRKGPITLCFDSSSSISTIHAKLGFYICLPYSVSVLFDCEWFDV</sequence>
<dbReference type="AlphaFoldDB" id="A0A022RT02"/>
<dbReference type="Proteomes" id="UP000030748">
    <property type="component" value="Unassembled WGS sequence"/>
</dbReference>
<keyword evidence="3" id="KW-1185">Reference proteome</keyword>
<feature type="non-terminal residue" evidence="2">
    <location>
        <position position="1"/>
    </location>
</feature>
<accession>A0A022RT02</accession>